<evidence type="ECO:0000313" key="2">
    <source>
        <dbReference type="Proteomes" id="UP000274376"/>
    </source>
</evidence>
<dbReference type="AlphaFoldDB" id="A0A3R9R976"/>
<accession>A0A3R9R976</accession>
<protein>
    <submittedName>
        <fullName evidence="1">Uncharacterized protein</fullName>
    </submittedName>
</protein>
<gene>
    <name evidence="1" type="ORF">D8839_07100</name>
</gene>
<organism evidence="1 2">
    <name type="scientific">Streptococcus mitis</name>
    <dbReference type="NCBI Taxonomy" id="28037"/>
    <lineage>
        <taxon>Bacteria</taxon>
        <taxon>Bacillati</taxon>
        <taxon>Bacillota</taxon>
        <taxon>Bacilli</taxon>
        <taxon>Lactobacillales</taxon>
        <taxon>Streptococcaceae</taxon>
        <taxon>Streptococcus</taxon>
        <taxon>Streptococcus mitis group</taxon>
    </lineage>
</organism>
<name>A0A3R9R976_STRMT</name>
<evidence type="ECO:0000313" key="1">
    <source>
        <dbReference type="EMBL" id="RSJ06999.1"/>
    </source>
</evidence>
<dbReference type="Proteomes" id="UP000274376">
    <property type="component" value="Unassembled WGS sequence"/>
</dbReference>
<reference evidence="1 2" key="1">
    <citation type="submission" date="2018-11" db="EMBL/GenBank/DDBJ databases">
        <title>Species Designations Belie Phenotypic and Genotypic Heterogeneity in Oral Streptococci.</title>
        <authorList>
            <person name="Velsko I."/>
        </authorList>
    </citation>
    <scope>NUCLEOTIDE SEQUENCE [LARGE SCALE GENOMIC DNA]</scope>
    <source>
        <strain evidence="1 2">BCC36</strain>
    </source>
</reference>
<comment type="caution">
    <text evidence="1">The sequence shown here is derived from an EMBL/GenBank/DDBJ whole genome shotgun (WGS) entry which is preliminary data.</text>
</comment>
<proteinExistence type="predicted"/>
<dbReference type="EMBL" id="RJOE01000014">
    <property type="protein sequence ID" value="RSJ06999.1"/>
    <property type="molecule type" value="Genomic_DNA"/>
</dbReference>
<sequence>MAIKELLFNLLRAKGFGQKSFQEIHFSPYSHFFTGSHVPVLELEKELLERIKEIFETDIGYINLLLYLDKLIDGKRKAIERELEKEF</sequence>